<proteinExistence type="predicted"/>
<sequence length="283" mass="31549">MSAPLRTPVKRTPVKDVNNTKRQRQDDEQSPTFPAYTMSLNDAVRMLMNQFAAHKTLIDDMRTEINTKIDTVKNTLQSKLDAVTTDIQALKTECAVKFKDHDAALDALNGRIDDVAASVGNLANRDELIISGIPFLQGEDLLKHFKAICKQLGLDERLSSMVDIKRLKAGTLSDGDNGLVLVQFALKNQRDNFYSTYLRKHNLQLSHLGIDSAHRVYVNENLTRSAQKLKAAAIRLKKAGKLFTVYTKLGVVYVRRVAGADPIVIVRRASALNSTSPHFEMMA</sequence>
<dbReference type="EMBL" id="HBUE01041133">
    <property type="protein sequence ID" value="CAG6460702.1"/>
    <property type="molecule type" value="Transcribed_RNA"/>
</dbReference>
<feature type="region of interest" description="Disordered" evidence="1">
    <location>
        <begin position="1"/>
        <end position="34"/>
    </location>
</feature>
<reference evidence="2" key="1">
    <citation type="submission" date="2021-05" db="EMBL/GenBank/DDBJ databases">
        <authorList>
            <person name="Alioto T."/>
            <person name="Alioto T."/>
            <person name="Gomez Garrido J."/>
        </authorList>
    </citation>
    <scope>NUCLEOTIDE SEQUENCE</scope>
</reference>
<dbReference type="EMBL" id="HBUE01041135">
    <property type="protein sequence ID" value="CAG6460703.1"/>
    <property type="molecule type" value="Transcribed_RNA"/>
</dbReference>
<accession>A0A8D8ANR4</accession>
<protein>
    <submittedName>
        <fullName evidence="2">(northern house mosquito) hypothetical protein</fullName>
    </submittedName>
</protein>
<evidence type="ECO:0000256" key="1">
    <source>
        <dbReference type="SAM" id="MobiDB-lite"/>
    </source>
</evidence>
<name>A0A8D8ANR4_CULPI</name>
<dbReference type="AlphaFoldDB" id="A0A8D8ANR4"/>
<organism evidence="2">
    <name type="scientific">Culex pipiens</name>
    <name type="common">House mosquito</name>
    <dbReference type="NCBI Taxonomy" id="7175"/>
    <lineage>
        <taxon>Eukaryota</taxon>
        <taxon>Metazoa</taxon>
        <taxon>Ecdysozoa</taxon>
        <taxon>Arthropoda</taxon>
        <taxon>Hexapoda</taxon>
        <taxon>Insecta</taxon>
        <taxon>Pterygota</taxon>
        <taxon>Neoptera</taxon>
        <taxon>Endopterygota</taxon>
        <taxon>Diptera</taxon>
        <taxon>Nematocera</taxon>
        <taxon>Culicoidea</taxon>
        <taxon>Culicidae</taxon>
        <taxon>Culicinae</taxon>
        <taxon>Culicini</taxon>
        <taxon>Culex</taxon>
        <taxon>Culex</taxon>
    </lineage>
</organism>
<evidence type="ECO:0000313" key="2">
    <source>
        <dbReference type="EMBL" id="CAG6460703.1"/>
    </source>
</evidence>